<keyword evidence="1 2" id="KW-0175">Coiled coil</keyword>
<evidence type="ECO:0000313" key="4">
    <source>
        <dbReference type="EMBL" id="AAF24592.1"/>
    </source>
</evidence>
<dbReference type="InterPro" id="IPR008974">
    <property type="entry name" value="TRAF-like"/>
</dbReference>
<reference key="2">
    <citation type="journal article" date="2000" name="Nature">
        <title>Sequence and analysis of chromosome 1 of the plant Arabidopsis thaliana.</title>
        <authorList>
            <person name="Theologis A."/>
            <person name="Ecker J.R."/>
            <person name="Palm C.J."/>
            <person name="Federspiel N.A."/>
            <person name="Kaul S."/>
            <person name="White O."/>
            <person name="Alonso J."/>
            <person name="Altafi H."/>
            <person name="Araujo R."/>
            <person name="Bowman C.L."/>
            <person name="Brooks S.Y."/>
            <person name="Buehler E."/>
            <person name="Chan A."/>
            <person name="Chao Q."/>
            <person name="Chen H."/>
            <person name="Cheuk R.F."/>
            <person name="Chin C.W."/>
            <person name="Chung M.K."/>
            <person name="Conn L."/>
            <person name="Conway A.B."/>
            <person name="Conway A.R."/>
            <person name="Creasy T.H."/>
            <person name="Dewar K."/>
            <person name="Dunn P."/>
            <person name="Etgu P."/>
            <person name="Feldblyum T.V."/>
            <person name="Feng J."/>
            <person name="Fong B."/>
            <person name="Fujii C.Y."/>
            <person name="Gill J.E."/>
            <person name="Goldsmith A.D."/>
            <person name="Haas B."/>
            <person name="Hansen N.F."/>
            <person name="Hughes B."/>
            <person name="Huizar L."/>
            <person name="Hunter J.L."/>
            <person name="Jenkins J."/>
            <person name="Johnson-Hopson C."/>
            <person name="Khan S."/>
            <person name="Khaykin E."/>
            <person name="Kim C.J."/>
            <person name="Koo H.L."/>
            <person name="Kremenetskaia I."/>
            <person name="Kurtz D.B."/>
            <person name="Kwan A."/>
            <person name="Lam B."/>
            <person name="Langin-Hooper S."/>
            <person name="Lee A."/>
            <person name="Lee J.M."/>
            <person name="Lenz C.A."/>
            <person name="Li J.H."/>
            <person name="Li Y."/>
            <person name="Lin X."/>
            <person name="Liu S.X."/>
            <person name="Liu Z.A."/>
            <person name="Luros J.S."/>
            <person name="Maiti R."/>
            <person name="Marziali A."/>
            <person name="Militscher J."/>
            <person name="Miranda M."/>
            <person name="Nguyen M."/>
            <person name="Nierman W.C."/>
            <person name="Osborne B.I."/>
            <person name="Pai G."/>
            <person name="Peterson J."/>
            <person name="Pham P.K."/>
            <person name="Rizzo M."/>
            <person name="Rooney T."/>
            <person name="Rowley D."/>
            <person name="Sakano H."/>
            <person name="Salzberg S.L."/>
            <person name="Schwartz J.R."/>
            <person name="Shinn P."/>
            <person name="Southwick A.M."/>
            <person name="Sun H."/>
            <person name="Tallon L.J."/>
            <person name="Tambunga G."/>
            <person name="Toriumi M.J."/>
            <person name="Town C.D."/>
            <person name="Utterback T."/>
            <person name="Van Aken S."/>
            <person name="Vaysberg M."/>
            <person name="Vysotskaia V.S."/>
            <person name="Walker M."/>
            <person name="Wu D."/>
            <person name="Yu G."/>
            <person name="Fraser C.M."/>
            <person name="Venter J.C."/>
            <person name="Davis R.W."/>
        </authorList>
    </citation>
    <scope>NUCLEOTIDE SEQUENCE [LARGE SCALE GENOMIC DNA]</scope>
    <source>
        <strain>cv. Columbia</strain>
    </source>
</reference>
<sequence length="528" mass="59818">MKIGDFLWKGEKVNGNDHDFLVTPNGLRDIVPLLYWFWVFTRTRLLAYPKGCVDHETKSLSLFLDVADSKSLPDGWKRHTKYRLTVVNQTSEKLSKKIGRQRKTLYGSTCHGLIGRRTCCSEIQCMCCEILVLTEVVSMFCDKTVGQPWFDQQYPNRGSLAMVPLTKLLDKNGGFMVNGEVKIVAEVGVLEVVGKSDVLEETSLVMESMYVNGFQVLPSQVEFVKSLFEKHPDIESKLHLKNPHMRITYLNSLLTLTEILSQSPENISNDDLANAYSTLSYVTKAGFKLDWLEKDLKDVGETRIQEIEEELKDIKQKCVEMKHKCVDMEALLDMLMAHIMWKVVLTNTNDKGAKRRELTPLRNTKRQKYGERQDTNASWLSDDRTIKPKLPSCGFRSMLPLNELLDVNGGFMVNGEVKIVAEVGVLEVVRKSDVLVETSLVMESIDVNGFQVLPSQVESVKSLFEKHPDIASKFRPKNPHLRTTSLNSLLSLTEILCHCQSPEELSIDDLANAYSTLICLTKAGFKLD</sequence>
<evidence type="ECO:0000256" key="1">
    <source>
        <dbReference type="ARBA" id="ARBA00023054"/>
    </source>
</evidence>
<dbReference type="PANTHER" id="PTHR46236">
    <property type="entry name" value="TRAF-LIKE SUPERFAMILY PROTEIN"/>
    <property type="match status" value="1"/>
</dbReference>
<dbReference type="CDD" id="cd00121">
    <property type="entry name" value="MATH"/>
    <property type="match status" value="1"/>
</dbReference>
<accession>Q9SHE3</accession>
<dbReference type="ExpressionAtlas" id="Q9SHE3">
    <property type="expression patterns" value="baseline and differential"/>
</dbReference>
<reference evidence="4" key="1">
    <citation type="submission" date="1999-06" db="EMBL/GenBank/DDBJ databases">
        <title>Genomic sequence for Arabidopsis thaliana BAC T19E23 from chromosome I.</title>
        <authorList>
            <person name="Walker M."/>
            <person name="Shinn P."/>
            <person name="Brooks S."/>
            <person name="Buehler E."/>
            <person name="Chao Q."/>
            <person name="Dunn P."/>
            <person name="Khan S."/>
            <person name="Kim C."/>
            <person name="Altafi H."/>
            <person name="Araujo R."/>
            <person name="Conn L."/>
            <person name="Conway A.B."/>
            <person name="Gonzalez A."/>
            <person name="Hansen N.F."/>
            <person name="Huizar L."/>
            <person name="Kremenetskaia I."/>
            <person name="Lenz C."/>
            <person name="Li J."/>
            <person name="Liu S."/>
            <person name="Luros S."/>
            <person name="Rowley D."/>
            <person name="Schwartz J."/>
            <person name="Toriumi M."/>
            <person name="Vysotskaia V."/>
            <person name="Yu G."/>
            <person name="Davis R.W."/>
            <person name="Federspiel N.A."/>
            <person name="Theologis A."/>
            <person name="Ecker J.R."/>
        </authorList>
    </citation>
    <scope>NUCLEOTIDE SEQUENCE</scope>
</reference>
<dbReference type="PROSITE" id="PS50144">
    <property type="entry name" value="MATH"/>
    <property type="match status" value="1"/>
</dbReference>
<protein>
    <submittedName>
        <fullName evidence="4">T19E23.17</fullName>
    </submittedName>
</protein>
<dbReference type="EMBL" id="AC007654">
    <property type="protein sequence ID" value="AAF24592.1"/>
    <property type="molecule type" value="Genomic_DNA"/>
</dbReference>
<evidence type="ECO:0000256" key="2">
    <source>
        <dbReference type="SAM" id="Coils"/>
    </source>
</evidence>
<proteinExistence type="predicted"/>
<dbReference type="InterPro" id="IPR002083">
    <property type="entry name" value="MATH/TRAF_dom"/>
</dbReference>
<dbReference type="InterPro" id="IPR050804">
    <property type="entry name" value="MCC"/>
</dbReference>
<dbReference type="Pfam" id="PF22486">
    <property type="entry name" value="MATH_2"/>
    <property type="match status" value="1"/>
</dbReference>
<dbReference type="AlphaFoldDB" id="Q9SHE3"/>
<dbReference type="Gene3D" id="2.60.210.10">
    <property type="entry name" value="Apoptosis, Tumor Necrosis Factor Receptor Associated Protein 2, Chain A"/>
    <property type="match status" value="1"/>
</dbReference>
<organism evidence="4">
    <name type="scientific">Arabidopsis thaliana</name>
    <name type="common">Mouse-ear cress</name>
    <dbReference type="NCBI Taxonomy" id="3702"/>
    <lineage>
        <taxon>Eukaryota</taxon>
        <taxon>Viridiplantae</taxon>
        <taxon>Streptophyta</taxon>
        <taxon>Embryophyta</taxon>
        <taxon>Tracheophyta</taxon>
        <taxon>Spermatophyta</taxon>
        <taxon>Magnoliopsida</taxon>
        <taxon>eudicotyledons</taxon>
        <taxon>Gunneridae</taxon>
        <taxon>Pentapetalae</taxon>
        <taxon>rosids</taxon>
        <taxon>malvids</taxon>
        <taxon>Brassicales</taxon>
        <taxon>Brassicaceae</taxon>
        <taxon>Camelineae</taxon>
        <taxon>Arabidopsis</taxon>
    </lineage>
</organism>
<dbReference type="TAIR" id="AT1G31370"/>
<evidence type="ECO:0000259" key="3">
    <source>
        <dbReference type="PROSITE" id="PS50144"/>
    </source>
</evidence>
<dbReference type="PANTHER" id="PTHR46236:SF21">
    <property type="entry name" value="TRAF-LIKE FAMILY PROTEIN-RELATED"/>
    <property type="match status" value="1"/>
</dbReference>
<name>Q9SHE3_ARATH</name>
<reference evidence="4" key="3">
    <citation type="submission" date="2000-10" db="EMBL/GenBank/DDBJ databases">
        <authorList>
            <person name="Chao Q."/>
            <person name="Brooks S."/>
            <person name="Buehler E."/>
            <person name="Johnson-Hopson C."/>
            <person name="Khan S."/>
            <person name="Kim C."/>
            <person name="Shinn P."/>
            <person name="Altafi H."/>
            <person name="Bei B."/>
            <person name="Chin C."/>
            <person name="Chiou J."/>
            <person name="Choi E."/>
            <person name="Conn L."/>
            <person name="Conway A."/>
            <person name="Gonzalez A."/>
            <person name="Hansen N."/>
            <person name="Howing B."/>
            <person name="Koo T."/>
            <person name="Lam B."/>
            <person name="Lee J."/>
            <person name="Lenz C."/>
            <person name="Li J."/>
            <person name="Liu A."/>
            <person name="Liu J."/>
            <person name="Liu S."/>
            <person name="Mukharsky N."/>
            <person name="Nguyen M."/>
            <person name="Palm C."/>
            <person name="Pham P."/>
            <person name="Sakano H."/>
            <person name="Schwartz J."/>
            <person name="Southwick A."/>
            <person name="Thaveri A."/>
            <person name="Toriumi M."/>
            <person name="Vaysberg M."/>
            <person name="Yu G."/>
            <person name="Davis R."/>
            <person name="Federspiel N."/>
            <person name="Theologis A."/>
            <person name="Ecker J."/>
        </authorList>
    </citation>
    <scope>NUCLEOTIDE SEQUENCE</scope>
</reference>
<feature type="coiled-coil region" evidence="2">
    <location>
        <begin position="297"/>
        <end position="324"/>
    </location>
</feature>
<dbReference type="SUPFAM" id="SSF49599">
    <property type="entry name" value="TRAF domain-like"/>
    <property type="match status" value="2"/>
</dbReference>
<feature type="domain" description="MATH" evidence="3">
    <location>
        <begin position="3"/>
        <end position="187"/>
    </location>
</feature>